<evidence type="ECO:0000313" key="3">
    <source>
        <dbReference type="Proteomes" id="UP000481109"/>
    </source>
</evidence>
<reference evidence="2 3" key="1">
    <citation type="submission" date="2020-02" db="EMBL/GenBank/DDBJ databases">
        <title>Whole-genome analyses of novel actinobacteria.</title>
        <authorList>
            <person name="Sahin N."/>
            <person name="Tokatli A."/>
        </authorList>
    </citation>
    <scope>NUCLEOTIDE SEQUENCE [LARGE SCALE GENOMIC DNA]</scope>
    <source>
        <strain evidence="2 3">YC504</strain>
    </source>
</reference>
<dbReference type="Proteomes" id="UP000481109">
    <property type="component" value="Unassembled WGS sequence"/>
</dbReference>
<dbReference type="EMBL" id="JAAKZW010000100">
    <property type="protein sequence ID" value="NGO78385.1"/>
    <property type="molecule type" value="Genomic_DNA"/>
</dbReference>
<evidence type="ECO:0000256" key="1">
    <source>
        <dbReference type="SAM" id="Phobius"/>
    </source>
</evidence>
<keyword evidence="1" id="KW-0472">Membrane</keyword>
<proteinExistence type="predicted"/>
<feature type="transmembrane region" description="Helical" evidence="1">
    <location>
        <begin position="122"/>
        <end position="141"/>
    </location>
</feature>
<feature type="transmembrane region" description="Helical" evidence="1">
    <location>
        <begin position="147"/>
        <end position="164"/>
    </location>
</feature>
<accession>A0A6G4XLG9</accession>
<protein>
    <submittedName>
        <fullName evidence="2">Uncharacterized protein</fullName>
    </submittedName>
</protein>
<feature type="transmembrane region" description="Helical" evidence="1">
    <location>
        <begin position="48"/>
        <end position="68"/>
    </location>
</feature>
<feature type="transmembrane region" description="Helical" evidence="1">
    <location>
        <begin position="21"/>
        <end position="42"/>
    </location>
</feature>
<keyword evidence="3" id="KW-1185">Reference proteome</keyword>
<evidence type="ECO:0000313" key="2">
    <source>
        <dbReference type="EMBL" id="NGO78385.1"/>
    </source>
</evidence>
<organism evidence="2 3">
    <name type="scientific">Streptomyces mesophilus</name>
    <dbReference type="NCBI Taxonomy" id="1775132"/>
    <lineage>
        <taxon>Bacteria</taxon>
        <taxon>Bacillati</taxon>
        <taxon>Actinomycetota</taxon>
        <taxon>Actinomycetes</taxon>
        <taxon>Kitasatosporales</taxon>
        <taxon>Streptomycetaceae</taxon>
        <taxon>Streptomyces</taxon>
    </lineage>
</organism>
<dbReference type="RefSeq" id="WP_165333838.1">
    <property type="nucleotide sequence ID" value="NZ_JAAKZW010000100.1"/>
</dbReference>
<keyword evidence="1" id="KW-1133">Transmembrane helix</keyword>
<dbReference type="AlphaFoldDB" id="A0A6G4XLG9"/>
<keyword evidence="1" id="KW-0812">Transmembrane</keyword>
<name>A0A6G4XLG9_9ACTN</name>
<comment type="caution">
    <text evidence="2">The sequence shown here is derived from an EMBL/GenBank/DDBJ whole genome shotgun (WGS) entry which is preliminary data.</text>
</comment>
<sequence length="196" mass="21969">MRGLKSGLKNGQKNGLKSRGELSTVGQIVISFVLVAGIFRWADPDEPVALWLSRTLLLTTAIAAVFQLRRSSYLRDLRAGSEELRRAERQLWRGRVPEDPRQQDLLRRLVARRRAELNHTPWVLFLFLGFLVLATVAAAALGVWTRAALMLGFALVLGGGLLWMRSHMRRRLADMEKALGRSPDARAFTHSGDRSG</sequence>
<gene>
    <name evidence="2" type="ORF">G6045_22380</name>
</gene>